<dbReference type="InterPro" id="IPR013320">
    <property type="entry name" value="ConA-like_dom_sf"/>
</dbReference>
<dbReference type="CDD" id="cd06263">
    <property type="entry name" value="MAM"/>
    <property type="match status" value="1"/>
</dbReference>
<dbReference type="SMART" id="SM00644">
    <property type="entry name" value="Ami_2"/>
    <property type="match status" value="1"/>
</dbReference>
<keyword evidence="3" id="KW-0732">Signal</keyword>
<reference evidence="5" key="1">
    <citation type="journal article" date="2019" name="bioRxiv">
        <title>The Genome of the Zebra Mussel, Dreissena polymorpha: A Resource for Invasive Species Research.</title>
        <authorList>
            <person name="McCartney M.A."/>
            <person name="Auch B."/>
            <person name="Kono T."/>
            <person name="Mallez S."/>
            <person name="Zhang Y."/>
            <person name="Obille A."/>
            <person name="Becker A."/>
            <person name="Abrahante J.E."/>
            <person name="Garbe J."/>
            <person name="Badalamenti J.P."/>
            <person name="Herman A."/>
            <person name="Mangelson H."/>
            <person name="Liachko I."/>
            <person name="Sullivan S."/>
            <person name="Sone E.D."/>
            <person name="Koren S."/>
            <person name="Silverstein K.A.T."/>
            <person name="Beckman K.B."/>
            <person name="Gohl D.M."/>
        </authorList>
    </citation>
    <scope>NUCLEOTIDE SEQUENCE</scope>
    <source>
        <strain evidence="5">Duluth1</strain>
        <tissue evidence="5">Whole animal</tissue>
    </source>
</reference>
<dbReference type="GO" id="GO:0009253">
    <property type="term" value="P:peptidoglycan catabolic process"/>
    <property type="evidence" value="ECO:0007669"/>
    <property type="project" value="InterPro"/>
</dbReference>
<dbReference type="PANTHER" id="PTHR11022">
    <property type="entry name" value="PEPTIDOGLYCAN RECOGNITION PROTEIN"/>
    <property type="match status" value="1"/>
</dbReference>
<dbReference type="FunFam" id="3.40.80.10:FF:000001">
    <property type="entry name" value="Peptidoglycan recognition protein 1"/>
    <property type="match status" value="1"/>
</dbReference>
<dbReference type="CDD" id="cd06583">
    <property type="entry name" value="PGRP"/>
    <property type="match status" value="1"/>
</dbReference>
<dbReference type="Pfam" id="PF01510">
    <property type="entry name" value="Amidase_2"/>
    <property type="match status" value="1"/>
</dbReference>
<evidence type="ECO:0000256" key="1">
    <source>
        <dbReference type="ARBA" id="ARBA00007553"/>
    </source>
</evidence>
<dbReference type="GO" id="GO:0016020">
    <property type="term" value="C:membrane"/>
    <property type="evidence" value="ECO:0007669"/>
    <property type="project" value="InterPro"/>
</dbReference>
<feature type="signal peptide" evidence="3">
    <location>
        <begin position="1"/>
        <end position="18"/>
    </location>
</feature>
<organism evidence="5 6">
    <name type="scientific">Dreissena polymorpha</name>
    <name type="common">Zebra mussel</name>
    <name type="synonym">Mytilus polymorpha</name>
    <dbReference type="NCBI Taxonomy" id="45954"/>
    <lineage>
        <taxon>Eukaryota</taxon>
        <taxon>Metazoa</taxon>
        <taxon>Spiralia</taxon>
        <taxon>Lophotrochozoa</taxon>
        <taxon>Mollusca</taxon>
        <taxon>Bivalvia</taxon>
        <taxon>Autobranchia</taxon>
        <taxon>Heteroconchia</taxon>
        <taxon>Euheterodonta</taxon>
        <taxon>Imparidentia</taxon>
        <taxon>Neoheterodontei</taxon>
        <taxon>Myida</taxon>
        <taxon>Dreissenoidea</taxon>
        <taxon>Dreissenidae</taxon>
        <taxon>Dreissena</taxon>
    </lineage>
</organism>
<dbReference type="GO" id="GO:0008745">
    <property type="term" value="F:N-acetylmuramoyl-L-alanine amidase activity"/>
    <property type="evidence" value="ECO:0007669"/>
    <property type="project" value="InterPro"/>
</dbReference>
<dbReference type="Gene3D" id="3.40.80.10">
    <property type="entry name" value="Peptidoglycan recognition protein-like"/>
    <property type="match status" value="2"/>
</dbReference>
<dbReference type="SUPFAM" id="SSF49899">
    <property type="entry name" value="Concanavalin A-like lectins/glucanases"/>
    <property type="match status" value="1"/>
</dbReference>
<keyword evidence="6" id="KW-1185">Reference proteome</keyword>
<dbReference type="SMART" id="SM00137">
    <property type="entry name" value="MAM"/>
    <property type="match status" value="1"/>
</dbReference>
<dbReference type="SMART" id="SM00701">
    <property type="entry name" value="PGRP"/>
    <property type="match status" value="1"/>
</dbReference>
<dbReference type="AlphaFoldDB" id="A0A9D4BU08"/>
<evidence type="ECO:0000256" key="3">
    <source>
        <dbReference type="SAM" id="SignalP"/>
    </source>
</evidence>
<dbReference type="SUPFAM" id="SSF55846">
    <property type="entry name" value="N-acetylmuramoyl-L-alanine amidase-like"/>
    <property type="match status" value="2"/>
</dbReference>
<comment type="caution">
    <text evidence="5">The sequence shown here is derived from an EMBL/GenBank/DDBJ whole genome shotgun (WGS) entry which is preliminary data.</text>
</comment>
<dbReference type="Proteomes" id="UP000828390">
    <property type="component" value="Unassembled WGS sequence"/>
</dbReference>
<dbReference type="InterPro" id="IPR015510">
    <property type="entry name" value="PGRP"/>
</dbReference>
<dbReference type="InterPro" id="IPR000998">
    <property type="entry name" value="MAM_dom"/>
</dbReference>
<dbReference type="Pfam" id="PF00629">
    <property type="entry name" value="MAM"/>
    <property type="match status" value="1"/>
</dbReference>
<dbReference type="Gene3D" id="2.60.120.200">
    <property type="match status" value="1"/>
</dbReference>
<protein>
    <recommendedName>
        <fullName evidence="4">MAM domain-containing protein</fullName>
    </recommendedName>
</protein>
<dbReference type="InterPro" id="IPR006619">
    <property type="entry name" value="PGRP_domain_met/bac"/>
</dbReference>
<feature type="non-terminal residue" evidence="5">
    <location>
        <position position="526"/>
    </location>
</feature>
<reference evidence="5" key="2">
    <citation type="submission" date="2020-11" db="EMBL/GenBank/DDBJ databases">
        <authorList>
            <person name="McCartney M.A."/>
            <person name="Auch B."/>
            <person name="Kono T."/>
            <person name="Mallez S."/>
            <person name="Becker A."/>
            <person name="Gohl D.M."/>
            <person name="Silverstein K.A.T."/>
            <person name="Koren S."/>
            <person name="Bechman K.B."/>
            <person name="Herman A."/>
            <person name="Abrahante J.E."/>
            <person name="Garbe J."/>
        </authorList>
    </citation>
    <scope>NUCLEOTIDE SEQUENCE</scope>
    <source>
        <strain evidence="5">Duluth1</strain>
        <tissue evidence="5">Whole animal</tissue>
    </source>
</reference>
<evidence type="ECO:0000313" key="5">
    <source>
        <dbReference type="EMBL" id="KAH3708724.1"/>
    </source>
</evidence>
<dbReference type="InterPro" id="IPR002502">
    <property type="entry name" value="Amidase_domain"/>
</dbReference>
<accession>A0A9D4BU08</accession>
<feature type="domain" description="MAM" evidence="4">
    <location>
        <begin position="385"/>
        <end position="526"/>
    </location>
</feature>
<dbReference type="PROSITE" id="PS50060">
    <property type="entry name" value="MAM_2"/>
    <property type="match status" value="1"/>
</dbReference>
<dbReference type="GO" id="GO:0008270">
    <property type="term" value="F:zinc ion binding"/>
    <property type="evidence" value="ECO:0007669"/>
    <property type="project" value="InterPro"/>
</dbReference>
<comment type="similarity">
    <text evidence="1">Belongs to the N-acetylmuramoyl-L-alanine amidase 2 family.</text>
</comment>
<dbReference type="PANTHER" id="PTHR11022:SF41">
    <property type="entry name" value="PEPTIDOGLYCAN-RECOGNITION PROTEIN LC-RELATED"/>
    <property type="match status" value="1"/>
</dbReference>
<sequence length="526" mass="59789">MEFTCMLLVCLAFSATEGKLVPKSCNEIQYVERAGWNADNAIKTTPLRRTPVKYFYVHHTAGYDCNSKESCKKSVKDIQRDHMRLEWTDIAYSFLVDDYGTVYEGRGWDNVGSHTKGVNFVSFGAAVVGNYTKKLPTEAAISAMKKVIQCGIDLGKIANTYELKGHRDAKATKTICPGDPLYNEIKKWDNFPNKLDPCGNLSWIERVEWTSAKIETKPIKHPVSKVFVYHSNNLCVDCANYTECRDLVKKHNWTALENDFALHFIIDGLGLVYDMRGYSRDPNVSGWMDEGRLPIKADNDKAYGIAFIGKSQTKMQVETFEILLKCGVQRGYLVKNYQVLNSSFNTNDPKEVCNNGLLINEIMQKYGTPEKEESFTIPEASGDTSHCNFQEDTCDWYADEAKNGWKRHRGAADEAGMTGPLKDADNNINGYYFLADASKHIDGKIKLSSALYPLTEVQRYYCLKFWYHMYGKDVKSLSIWIHVYSLTKLFYGERKNVLTITGNKGPKWLLQALTIDIETIWAPKVN</sequence>
<evidence type="ECO:0000313" key="6">
    <source>
        <dbReference type="Proteomes" id="UP000828390"/>
    </source>
</evidence>
<dbReference type="GO" id="GO:0002376">
    <property type="term" value="P:immune system process"/>
    <property type="evidence" value="ECO:0007669"/>
    <property type="project" value="UniProtKB-KW"/>
</dbReference>
<dbReference type="EMBL" id="JAIWYP010000014">
    <property type="protein sequence ID" value="KAH3708724.1"/>
    <property type="molecule type" value="Genomic_DNA"/>
</dbReference>
<name>A0A9D4BU08_DREPO</name>
<evidence type="ECO:0000259" key="4">
    <source>
        <dbReference type="PROSITE" id="PS50060"/>
    </source>
</evidence>
<proteinExistence type="inferred from homology"/>
<gene>
    <name evidence="5" type="ORF">DPMN_068183</name>
</gene>
<evidence type="ECO:0000256" key="2">
    <source>
        <dbReference type="ARBA" id="ARBA00022859"/>
    </source>
</evidence>
<feature type="chain" id="PRO_5039412010" description="MAM domain-containing protein" evidence="3">
    <location>
        <begin position="19"/>
        <end position="526"/>
    </location>
</feature>
<keyword evidence="2" id="KW-0391">Immunity</keyword>
<dbReference type="InterPro" id="IPR036505">
    <property type="entry name" value="Amidase/PGRP_sf"/>
</dbReference>